<dbReference type="EMBL" id="KZ825489">
    <property type="protein sequence ID" value="PYI32807.1"/>
    <property type="molecule type" value="Genomic_DNA"/>
</dbReference>
<dbReference type="Proteomes" id="UP000248817">
    <property type="component" value="Unassembled WGS sequence"/>
</dbReference>
<sequence>MRCSTVVCMVLSFVHPDAYKKQVSNWPHSFEWGSDLIPFLVLGASVGEDFVLSENCLPAVDFHRNDKIRHQGKKKNERKKR</sequence>
<reference evidence="1 2" key="1">
    <citation type="submission" date="2018-02" db="EMBL/GenBank/DDBJ databases">
        <title>The genomes of Aspergillus section Nigri reveals drivers in fungal speciation.</title>
        <authorList>
            <consortium name="DOE Joint Genome Institute"/>
            <person name="Vesth T.C."/>
            <person name="Nybo J."/>
            <person name="Theobald S."/>
            <person name="Brandl J."/>
            <person name="Frisvad J.C."/>
            <person name="Nielsen K.F."/>
            <person name="Lyhne E.K."/>
            <person name="Kogle M.E."/>
            <person name="Kuo A."/>
            <person name="Riley R."/>
            <person name="Clum A."/>
            <person name="Nolan M."/>
            <person name="Lipzen A."/>
            <person name="Salamov A."/>
            <person name="Henrissat B."/>
            <person name="Wiebenga A."/>
            <person name="De vries R.P."/>
            <person name="Grigoriev I.V."/>
            <person name="Mortensen U.H."/>
            <person name="Andersen M.R."/>
            <person name="Baker S.E."/>
        </authorList>
    </citation>
    <scope>NUCLEOTIDE SEQUENCE [LARGE SCALE GENOMIC DNA]</scope>
    <source>
        <strain evidence="1 2">CBS 114.80</strain>
    </source>
</reference>
<proteinExistence type="predicted"/>
<protein>
    <submittedName>
        <fullName evidence="1">Uncharacterized protein</fullName>
    </submittedName>
</protein>
<gene>
    <name evidence="1" type="ORF">BP00DRAFT_142844</name>
</gene>
<name>A0A2V5J571_9EURO</name>
<keyword evidence="2" id="KW-1185">Reference proteome</keyword>
<dbReference type="AlphaFoldDB" id="A0A2V5J571"/>
<accession>A0A2V5J571</accession>
<organism evidence="1 2">
    <name type="scientific">Aspergillus indologenus CBS 114.80</name>
    <dbReference type="NCBI Taxonomy" id="1450541"/>
    <lineage>
        <taxon>Eukaryota</taxon>
        <taxon>Fungi</taxon>
        <taxon>Dikarya</taxon>
        <taxon>Ascomycota</taxon>
        <taxon>Pezizomycotina</taxon>
        <taxon>Eurotiomycetes</taxon>
        <taxon>Eurotiomycetidae</taxon>
        <taxon>Eurotiales</taxon>
        <taxon>Aspergillaceae</taxon>
        <taxon>Aspergillus</taxon>
        <taxon>Aspergillus subgen. Circumdati</taxon>
    </lineage>
</organism>
<evidence type="ECO:0000313" key="1">
    <source>
        <dbReference type="EMBL" id="PYI32807.1"/>
    </source>
</evidence>
<evidence type="ECO:0000313" key="2">
    <source>
        <dbReference type="Proteomes" id="UP000248817"/>
    </source>
</evidence>